<organism evidence="2 3">
    <name type="scientific">Ramlibacter monticola</name>
    <dbReference type="NCBI Taxonomy" id="1926872"/>
    <lineage>
        <taxon>Bacteria</taxon>
        <taxon>Pseudomonadati</taxon>
        <taxon>Pseudomonadota</taxon>
        <taxon>Betaproteobacteria</taxon>
        <taxon>Burkholderiales</taxon>
        <taxon>Comamonadaceae</taxon>
        <taxon>Ramlibacter</taxon>
    </lineage>
</organism>
<dbReference type="Gene3D" id="1.20.1600.10">
    <property type="entry name" value="Outer membrane efflux proteins (OEP)"/>
    <property type="match status" value="1"/>
</dbReference>
<dbReference type="GO" id="GO:0015562">
    <property type="term" value="F:efflux transmembrane transporter activity"/>
    <property type="evidence" value="ECO:0007669"/>
    <property type="project" value="InterPro"/>
</dbReference>
<comment type="caution">
    <text evidence="2">The sequence shown here is derived from an EMBL/GenBank/DDBJ whole genome shotgun (WGS) entry which is preliminary data.</text>
</comment>
<dbReference type="EMBL" id="JAEQNE010000002">
    <property type="protein sequence ID" value="MBL0391213.1"/>
    <property type="molecule type" value="Genomic_DNA"/>
</dbReference>
<feature type="chain" id="PRO_5036978473" evidence="1">
    <location>
        <begin position="24"/>
        <end position="479"/>
    </location>
</feature>
<dbReference type="SUPFAM" id="SSF56954">
    <property type="entry name" value="Outer membrane efflux proteins (OEP)"/>
    <property type="match status" value="1"/>
</dbReference>
<dbReference type="PANTHER" id="PTHR30203">
    <property type="entry name" value="OUTER MEMBRANE CATION EFFLUX PROTEIN"/>
    <property type="match status" value="1"/>
</dbReference>
<evidence type="ECO:0000313" key="3">
    <source>
        <dbReference type="Proteomes" id="UP000599109"/>
    </source>
</evidence>
<dbReference type="AlphaFoldDB" id="A0A936YYH3"/>
<accession>A0A936YYH3</accession>
<sequence>MRRDLRLGAVAAALLALAGCATVNIDQAVADTDQALPGFTEGNLELRRTPQQLEAREQLASELLARPLAMDDAVRLALANSPTVQALIAQGWNDMALADQAGRIANPVFTFERMRLGEELEIARLLSIGLLDLITLPQRQAIARSQIEQGRVQLATRIVEHVNAVRLAWVHAVTSQQSLGYAQQVYQAAEASAELARRMHQVGNFTRLQRARQQAFYADAAAQLTSATHARTAAREELVRQLGLNTTQAEQLKLPERLPDLPKEPRQPAEMVLMAFQQRLDVQLARLQLQVAGKAQGLNLLNSVVDVELGVRHDTLFDNAPDQPHLGADRENRNGFELSVRIPLFDWGGAQRAAMNAQSLAAANRYDAVIRTASSQLRESYSAYRSAYDLARHYRDEIVPLRQAISEESQLRYNGMLIGVFELLADTRDQIATVTASINALQQFWLADAGLASTLVGKPVASGSTRVSTSSGSGGDAGH</sequence>
<evidence type="ECO:0000256" key="1">
    <source>
        <dbReference type="SAM" id="SignalP"/>
    </source>
</evidence>
<reference evidence="2 3" key="1">
    <citation type="journal article" date="2017" name="Int. J. Syst. Evol. Microbiol.">
        <title>Ramlibacter monticola sp. nov., isolated from forest soil.</title>
        <authorList>
            <person name="Chaudhary D.K."/>
            <person name="Kim J."/>
        </authorList>
    </citation>
    <scope>NUCLEOTIDE SEQUENCE [LARGE SCALE GENOMIC DNA]</scope>
    <source>
        <strain evidence="2 3">KACC 19175</strain>
    </source>
</reference>
<proteinExistence type="predicted"/>
<dbReference type="Proteomes" id="UP000599109">
    <property type="component" value="Unassembled WGS sequence"/>
</dbReference>
<protein>
    <submittedName>
        <fullName evidence="2">TolC family protein</fullName>
    </submittedName>
</protein>
<keyword evidence="1" id="KW-0732">Signal</keyword>
<gene>
    <name evidence="2" type="ORF">JJ685_08690</name>
</gene>
<keyword evidence="3" id="KW-1185">Reference proteome</keyword>
<name>A0A936YYH3_9BURK</name>
<feature type="signal peptide" evidence="1">
    <location>
        <begin position="1"/>
        <end position="23"/>
    </location>
</feature>
<evidence type="ECO:0000313" key="2">
    <source>
        <dbReference type="EMBL" id="MBL0391213.1"/>
    </source>
</evidence>
<dbReference type="RefSeq" id="WP_201674710.1">
    <property type="nucleotide sequence ID" value="NZ_JAEQNE010000002.1"/>
</dbReference>
<dbReference type="PANTHER" id="PTHR30203:SF24">
    <property type="entry name" value="BLR4935 PROTEIN"/>
    <property type="match status" value="1"/>
</dbReference>
<dbReference type="PROSITE" id="PS51257">
    <property type="entry name" value="PROKAR_LIPOPROTEIN"/>
    <property type="match status" value="1"/>
</dbReference>
<dbReference type="InterPro" id="IPR010131">
    <property type="entry name" value="MdtP/NodT-like"/>
</dbReference>